<dbReference type="InterPro" id="IPR004007">
    <property type="entry name" value="DhaL_dom"/>
</dbReference>
<gene>
    <name evidence="4" type="primary">dhaL</name>
    <name evidence="4" type="ORF">ACFQMJ_22995</name>
</gene>
<dbReference type="Pfam" id="PF02734">
    <property type="entry name" value="Dak2"/>
    <property type="match status" value="1"/>
</dbReference>
<evidence type="ECO:0000313" key="5">
    <source>
        <dbReference type="Proteomes" id="UP001596378"/>
    </source>
</evidence>
<keyword evidence="5" id="KW-1185">Reference proteome</keyword>
<evidence type="ECO:0000313" key="4">
    <source>
        <dbReference type="EMBL" id="MFC7151415.1"/>
    </source>
</evidence>
<keyword evidence="1 4" id="KW-0808">Transferase</keyword>
<dbReference type="SMART" id="SM01120">
    <property type="entry name" value="Dak2"/>
    <property type="match status" value="1"/>
</dbReference>
<dbReference type="InterPro" id="IPR036117">
    <property type="entry name" value="DhaL_dom_sf"/>
</dbReference>
<keyword evidence="2 4" id="KW-0418">Kinase</keyword>
<dbReference type="PANTHER" id="PTHR28629:SF4">
    <property type="entry name" value="TRIOKINASE_FMN CYCLASE"/>
    <property type="match status" value="1"/>
</dbReference>
<comment type="caution">
    <text evidence="4">The sequence shown here is derived from an EMBL/GenBank/DDBJ whole genome shotgun (WGS) entry which is preliminary data.</text>
</comment>
<dbReference type="GO" id="GO:0047324">
    <property type="term" value="F:phosphoenolpyruvate-glycerone phosphotransferase activity"/>
    <property type="evidence" value="ECO:0007669"/>
    <property type="project" value="UniProtKB-EC"/>
</dbReference>
<dbReference type="EMBL" id="JBHTAI010000016">
    <property type="protein sequence ID" value="MFC7151415.1"/>
    <property type="molecule type" value="Genomic_DNA"/>
</dbReference>
<name>A0ABW2FDW6_9BACL</name>
<dbReference type="InterPro" id="IPR012737">
    <property type="entry name" value="DhaK_L_YcgS"/>
</dbReference>
<proteinExistence type="predicted"/>
<dbReference type="InterPro" id="IPR050861">
    <property type="entry name" value="Dihydroxyacetone_Kinase"/>
</dbReference>
<organism evidence="4 5">
    <name type="scientific">Cohnella cellulosilytica</name>
    <dbReference type="NCBI Taxonomy" id="986710"/>
    <lineage>
        <taxon>Bacteria</taxon>
        <taxon>Bacillati</taxon>
        <taxon>Bacillota</taxon>
        <taxon>Bacilli</taxon>
        <taxon>Bacillales</taxon>
        <taxon>Paenibacillaceae</taxon>
        <taxon>Cohnella</taxon>
    </lineage>
</organism>
<dbReference type="EC" id="2.7.1.121" evidence="4"/>
<dbReference type="PANTHER" id="PTHR28629">
    <property type="entry name" value="TRIOKINASE/FMN CYCLASE"/>
    <property type="match status" value="1"/>
</dbReference>
<feature type="domain" description="DhaL" evidence="3">
    <location>
        <begin position="6"/>
        <end position="207"/>
    </location>
</feature>
<evidence type="ECO:0000256" key="1">
    <source>
        <dbReference type="ARBA" id="ARBA00022679"/>
    </source>
</evidence>
<dbReference type="SUPFAM" id="SSF101473">
    <property type="entry name" value="DhaL-like"/>
    <property type="match status" value="1"/>
</dbReference>
<evidence type="ECO:0000259" key="3">
    <source>
        <dbReference type="PROSITE" id="PS51480"/>
    </source>
</evidence>
<dbReference type="Gene3D" id="1.25.40.340">
    <property type="match status" value="1"/>
</dbReference>
<protein>
    <submittedName>
        <fullName evidence="4">Dihydroxyacetone kinase subunit DhaL</fullName>
        <ecNumber evidence="4">2.7.1.121</ecNumber>
    </submittedName>
</protein>
<reference evidence="5" key="1">
    <citation type="journal article" date="2019" name="Int. J. Syst. Evol. Microbiol.">
        <title>The Global Catalogue of Microorganisms (GCM) 10K type strain sequencing project: providing services to taxonomists for standard genome sequencing and annotation.</title>
        <authorList>
            <consortium name="The Broad Institute Genomics Platform"/>
            <consortium name="The Broad Institute Genome Sequencing Center for Infectious Disease"/>
            <person name="Wu L."/>
            <person name="Ma J."/>
        </authorList>
    </citation>
    <scope>NUCLEOTIDE SEQUENCE [LARGE SCALE GENOMIC DNA]</scope>
    <source>
        <strain evidence="5">KCTC 12907</strain>
    </source>
</reference>
<accession>A0ABW2FDW6</accession>
<dbReference type="RefSeq" id="WP_378044915.1">
    <property type="nucleotide sequence ID" value="NZ_JBHMDN010000006.1"/>
</dbReference>
<dbReference type="Proteomes" id="UP001596378">
    <property type="component" value="Unassembled WGS sequence"/>
</dbReference>
<dbReference type="NCBIfam" id="TIGR02365">
    <property type="entry name" value="dha_L_ycgS"/>
    <property type="match status" value="1"/>
</dbReference>
<sequence>MNLTAEEWKRIWLEIGERIEEKKDELCDLDRVIGDGDHGISMAIGWQAIRDDLLRMEKEKDLGALLRSVSRTFLNAVGASVGPLYGTAFLRGSAVLAGKEAASAEDAQRFWIAAVGGIQQMGKAQIGDKTMLDTWIPIAESLGASLEAGEAWETALDKAAEAGRRGMESTRDLVSRIGRSGRLGERSKGHIDPGAASAFVIFSAFVDGCKRRKGATSQ</sequence>
<evidence type="ECO:0000256" key="2">
    <source>
        <dbReference type="ARBA" id="ARBA00022777"/>
    </source>
</evidence>
<dbReference type="PROSITE" id="PS51480">
    <property type="entry name" value="DHAL"/>
    <property type="match status" value="1"/>
</dbReference>